<evidence type="ECO:0000313" key="2">
    <source>
        <dbReference type="Proteomes" id="UP001470230"/>
    </source>
</evidence>
<protein>
    <recommendedName>
        <fullName evidence="3">Sec1 family protein</fullName>
    </recommendedName>
</protein>
<dbReference type="EMBL" id="JAPFFF010000002">
    <property type="protein sequence ID" value="KAK8896422.1"/>
    <property type="molecule type" value="Genomic_DNA"/>
</dbReference>
<evidence type="ECO:0000313" key="1">
    <source>
        <dbReference type="EMBL" id="KAK8896422.1"/>
    </source>
</evidence>
<organism evidence="1 2">
    <name type="scientific">Tritrichomonas musculus</name>
    <dbReference type="NCBI Taxonomy" id="1915356"/>
    <lineage>
        <taxon>Eukaryota</taxon>
        <taxon>Metamonada</taxon>
        <taxon>Parabasalia</taxon>
        <taxon>Tritrichomonadida</taxon>
        <taxon>Tritrichomonadidae</taxon>
        <taxon>Tritrichomonas</taxon>
    </lineage>
</organism>
<keyword evidence="2" id="KW-1185">Reference proteome</keyword>
<sequence length="498" mass="56181">MDLQKILNFRIPKGTVLFADNACSTALSIMFTFDDLVPKKFTLICDFEKDVSDIQNLLERFISMLEFEHVALLISSPIQKYQKHIQTFLDFEFDIFKIFTTVQNDDYSMIPKNVVQKSDLIQEINQILIPITEHFSIIPSCSSLLPNILLGSSEDFNEGIEKGTSVIQNVLIQLLKKNVNNIKSFAYGDFSKKLAESLENGRKGDNTDSVALIIDRNLCCTPLFTNDGSLLDKAASLNLVSVLQDSNLIQTELNDNLLPTLCKILDIDEKSNLSALSKKWASLSKNEQFSISKKYPSIQYILDTSSNKDANLVSQRILSAQNSLLNGADFDDIFASYCVSLKPNQIFKIIGFQNCIHRINFEEYLSDIPDDNSSSIKKEKYVDILNNCYSGVSFDLKQRSTFKPDELLFLPNILNFIFDKNAAVNNEITAPSSGLMGFNLFKSTQPSLKSFKNVYVFVIGGISFHELALIEKMEKSKSTNTEFHIFSDTICSSIHLFD</sequence>
<evidence type="ECO:0008006" key="3">
    <source>
        <dbReference type="Google" id="ProtNLM"/>
    </source>
</evidence>
<comment type="caution">
    <text evidence="1">The sequence shown here is derived from an EMBL/GenBank/DDBJ whole genome shotgun (WGS) entry which is preliminary data.</text>
</comment>
<gene>
    <name evidence="1" type="ORF">M9Y10_014321</name>
</gene>
<proteinExistence type="predicted"/>
<name>A0ABR2KZ75_9EUKA</name>
<dbReference type="Gene3D" id="3.40.50.1910">
    <property type="match status" value="1"/>
</dbReference>
<dbReference type="InterPro" id="IPR036045">
    <property type="entry name" value="Sec1-like_sf"/>
</dbReference>
<dbReference type="Proteomes" id="UP001470230">
    <property type="component" value="Unassembled WGS sequence"/>
</dbReference>
<reference evidence="1 2" key="1">
    <citation type="submission" date="2024-04" db="EMBL/GenBank/DDBJ databases">
        <title>Tritrichomonas musculus Genome.</title>
        <authorList>
            <person name="Alves-Ferreira E."/>
            <person name="Grigg M."/>
            <person name="Lorenzi H."/>
            <person name="Galac M."/>
        </authorList>
    </citation>
    <scope>NUCLEOTIDE SEQUENCE [LARGE SCALE GENOMIC DNA]</scope>
    <source>
        <strain evidence="1 2">EAF2021</strain>
    </source>
</reference>
<accession>A0ABR2KZ75</accession>
<dbReference type="InterPro" id="IPR027482">
    <property type="entry name" value="Sec1-like_dom2"/>
</dbReference>
<dbReference type="SUPFAM" id="SSF56815">
    <property type="entry name" value="Sec1/munc18-like (SM) proteins"/>
    <property type="match status" value="1"/>
</dbReference>